<evidence type="ECO:0008006" key="7">
    <source>
        <dbReference type="Google" id="ProtNLM"/>
    </source>
</evidence>
<name>A0AAV6U0V0_9ARAC</name>
<protein>
    <recommendedName>
        <fullName evidence="7">F-box only protein 3</fullName>
    </recommendedName>
</protein>
<comment type="pathway">
    <text evidence="1">Protein modification; protein ubiquitination.</text>
</comment>
<dbReference type="SUPFAM" id="SSF110069">
    <property type="entry name" value="ApaG-like"/>
    <property type="match status" value="1"/>
</dbReference>
<dbReference type="Gene3D" id="1.20.1280.50">
    <property type="match status" value="1"/>
</dbReference>
<evidence type="ECO:0000256" key="1">
    <source>
        <dbReference type="ARBA" id="ARBA00004906"/>
    </source>
</evidence>
<dbReference type="PROSITE" id="PS51087">
    <property type="entry name" value="APAG"/>
    <property type="match status" value="1"/>
</dbReference>
<dbReference type="Pfam" id="PF12937">
    <property type="entry name" value="F-box-like"/>
    <property type="match status" value="1"/>
</dbReference>
<sequence length="417" mass="48219">MDRELNLCDLPAEIINQIFSHLDYIDLKNCSHLNKRLYELSKEDSRWKELCKKYWLETQCPIERTWEQHFVHWYRDLGMYIHCYAHLKKTWDRILAFFEKNCPLIFQTIKGGVSEEELNDVQENLGLGELPLDFRCSYRIHNGQRLTSPGMMGSMSIPGHYRSESLLDLTTISVGYREREGLHGCIPLTLCLHSGLTQFLAVTDEAGYSPNTIFYPVENESTSMRRVPLEDAFISSTSFLDWITAHADHLENNDYVLMQDQPYRFLHDPSAELTTDYISVSVSTCFLPEISKINPPKFHHTYRITMTMSPDAPQSEACQLETRHWTITDDNGSEEQVDGPGVVGEYPVMYPEATFSWVSSTSFSTTYGNMKGHFRMRNLQTGERSLVQCPVFHMKCLPYITGEERAANRARKQTMQV</sequence>
<dbReference type="PANTHER" id="PTHR46550:SF1">
    <property type="entry name" value="F-BOX PROTEIN 3"/>
    <property type="match status" value="1"/>
</dbReference>
<reference evidence="5 6" key="1">
    <citation type="journal article" date="2022" name="Nat. Ecol. Evol.">
        <title>A masculinizing supergene underlies an exaggerated male reproductive morph in a spider.</title>
        <authorList>
            <person name="Hendrickx F."/>
            <person name="De Corte Z."/>
            <person name="Sonet G."/>
            <person name="Van Belleghem S.M."/>
            <person name="Kostlbacher S."/>
            <person name="Vangestel C."/>
        </authorList>
    </citation>
    <scope>NUCLEOTIDE SEQUENCE [LARGE SCALE GENOMIC DNA]</scope>
    <source>
        <strain evidence="5">W744_W776</strain>
    </source>
</reference>
<evidence type="ECO:0000313" key="5">
    <source>
        <dbReference type="EMBL" id="KAG8177144.1"/>
    </source>
</evidence>
<evidence type="ECO:0000256" key="2">
    <source>
        <dbReference type="ARBA" id="ARBA00022786"/>
    </source>
</evidence>
<dbReference type="GO" id="GO:0005737">
    <property type="term" value="C:cytoplasm"/>
    <property type="evidence" value="ECO:0007669"/>
    <property type="project" value="TreeGrafter"/>
</dbReference>
<dbReference type="InterPro" id="IPR052121">
    <property type="entry name" value="F-box_SCF_Substrate_Recog"/>
</dbReference>
<feature type="domain" description="F-box" evidence="3">
    <location>
        <begin position="4"/>
        <end position="50"/>
    </location>
</feature>
<dbReference type="Gene3D" id="2.60.40.1470">
    <property type="entry name" value="ApaG domain"/>
    <property type="match status" value="1"/>
</dbReference>
<dbReference type="SMART" id="SM00256">
    <property type="entry name" value="FBOX"/>
    <property type="match status" value="1"/>
</dbReference>
<evidence type="ECO:0000259" key="4">
    <source>
        <dbReference type="PROSITE" id="PS51087"/>
    </source>
</evidence>
<dbReference type="Pfam" id="PF04379">
    <property type="entry name" value="DUF525"/>
    <property type="match status" value="1"/>
</dbReference>
<dbReference type="PANTHER" id="PTHR46550">
    <property type="entry name" value="F-BOX ONLY PROTEIN 3"/>
    <property type="match status" value="1"/>
</dbReference>
<gene>
    <name evidence="5" type="ORF">JTE90_015592</name>
</gene>
<organism evidence="5 6">
    <name type="scientific">Oedothorax gibbosus</name>
    <dbReference type="NCBI Taxonomy" id="931172"/>
    <lineage>
        <taxon>Eukaryota</taxon>
        <taxon>Metazoa</taxon>
        <taxon>Ecdysozoa</taxon>
        <taxon>Arthropoda</taxon>
        <taxon>Chelicerata</taxon>
        <taxon>Arachnida</taxon>
        <taxon>Araneae</taxon>
        <taxon>Araneomorphae</taxon>
        <taxon>Entelegynae</taxon>
        <taxon>Araneoidea</taxon>
        <taxon>Linyphiidae</taxon>
        <taxon>Erigoninae</taxon>
        <taxon>Oedothorax</taxon>
    </lineage>
</organism>
<dbReference type="InterPro" id="IPR036767">
    <property type="entry name" value="ApaG_sf"/>
</dbReference>
<dbReference type="InterPro" id="IPR036047">
    <property type="entry name" value="F-box-like_dom_sf"/>
</dbReference>
<keyword evidence="2" id="KW-0833">Ubl conjugation pathway</keyword>
<dbReference type="Proteomes" id="UP000827092">
    <property type="component" value="Unassembled WGS sequence"/>
</dbReference>
<dbReference type="InterPro" id="IPR037883">
    <property type="entry name" value="Knr4/Smi1-like_sf"/>
</dbReference>
<dbReference type="PROSITE" id="PS50181">
    <property type="entry name" value="FBOX"/>
    <property type="match status" value="1"/>
</dbReference>
<evidence type="ECO:0000313" key="6">
    <source>
        <dbReference type="Proteomes" id="UP000827092"/>
    </source>
</evidence>
<dbReference type="CDD" id="cd22084">
    <property type="entry name" value="F-box_FBXO3"/>
    <property type="match status" value="1"/>
</dbReference>
<keyword evidence="6" id="KW-1185">Reference proteome</keyword>
<comment type="caution">
    <text evidence="5">The sequence shown here is derived from an EMBL/GenBank/DDBJ whole genome shotgun (WGS) entry which is preliminary data.</text>
</comment>
<dbReference type="AlphaFoldDB" id="A0AAV6U0V0"/>
<feature type="domain" description="ApaG" evidence="4">
    <location>
        <begin position="272"/>
        <end position="401"/>
    </location>
</feature>
<dbReference type="SUPFAM" id="SSF160631">
    <property type="entry name" value="SMI1/KNR4-like"/>
    <property type="match status" value="1"/>
</dbReference>
<dbReference type="SUPFAM" id="SSF81383">
    <property type="entry name" value="F-box domain"/>
    <property type="match status" value="1"/>
</dbReference>
<accession>A0AAV6U0V0</accession>
<dbReference type="InterPro" id="IPR001810">
    <property type="entry name" value="F-box_dom"/>
</dbReference>
<dbReference type="InterPro" id="IPR007474">
    <property type="entry name" value="ApaG_domain"/>
</dbReference>
<proteinExistence type="predicted"/>
<evidence type="ECO:0000259" key="3">
    <source>
        <dbReference type="PROSITE" id="PS50181"/>
    </source>
</evidence>
<dbReference type="EMBL" id="JAFNEN010000814">
    <property type="protein sequence ID" value="KAG8177144.1"/>
    <property type="molecule type" value="Genomic_DNA"/>
</dbReference>